<feature type="transmembrane region" description="Helical" evidence="8">
    <location>
        <begin position="222"/>
        <end position="242"/>
    </location>
</feature>
<sequence>MSYETIALLMFASMVLALISGQLVFAGIGFVASAAALLLYGPGAIDLPFNQVFKLFNWYAMLTLPMFIYMGYVLAESGIAEDLYRALHVWFGRFTGGLAIGTIFLMVIISAMNGLSVAGMAIGATIALPEMIRRGYDKVLISGVVQGGSSLGILIPPSVVLVLYGMIARQPVSKLWFAGVGPGLLMAALFILYIYVRVKLNPKLAPELTDDELNMPLREKLALARAGIIPFAIFFFMTGLFVFGVTSLVESSAVGATTATLAALAKRRLNWPVLRDTALKTLNVSCMFMWLILAALAFGTVFDGLGAVKAVEFLFVKQWDLNPWTIIIMMQLSFIVMGMFLDDTAMLVIVAPLYIPLVKALDLGFDNQLIWYGILYTITCQIAYITPPFGYNLFLMRSLAPKEISLVDIYKSIWPFAAIMLFTIVILMVFPQIALWLPEHMKVKG</sequence>
<feature type="transmembrane region" description="Helical" evidence="8">
    <location>
        <begin position="286"/>
        <end position="308"/>
    </location>
</feature>
<evidence type="ECO:0000256" key="4">
    <source>
        <dbReference type="ARBA" id="ARBA00022692"/>
    </source>
</evidence>
<evidence type="ECO:0000256" key="1">
    <source>
        <dbReference type="ARBA" id="ARBA00004429"/>
    </source>
</evidence>
<dbReference type="Pfam" id="PF06808">
    <property type="entry name" value="DctM"/>
    <property type="match status" value="1"/>
</dbReference>
<evidence type="ECO:0000256" key="5">
    <source>
        <dbReference type="ARBA" id="ARBA00022989"/>
    </source>
</evidence>
<dbReference type="PANTHER" id="PTHR33362">
    <property type="entry name" value="SIALIC ACID TRAP TRANSPORTER PERMEASE PROTEIN SIAT-RELATED"/>
    <property type="match status" value="1"/>
</dbReference>
<feature type="transmembrane region" description="Helical" evidence="8">
    <location>
        <begin position="115"/>
        <end position="132"/>
    </location>
</feature>
<evidence type="ECO:0000256" key="7">
    <source>
        <dbReference type="RuleBase" id="RU369079"/>
    </source>
</evidence>
<dbReference type="InterPro" id="IPR010656">
    <property type="entry name" value="DctM"/>
</dbReference>
<dbReference type="InterPro" id="IPR004681">
    <property type="entry name" value="TRAP_DctM"/>
</dbReference>
<dbReference type="RefSeq" id="WP_307021934.1">
    <property type="nucleotide sequence ID" value="NZ_JAUSUI010000008.1"/>
</dbReference>
<evidence type="ECO:0000313" key="11">
    <source>
        <dbReference type="Proteomes" id="UP001224682"/>
    </source>
</evidence>
<proteinExistence type="predicted"/>
<keyword evidence="11" id="KW-1185">Reference proteome</keyword>
<feature type="transmembrane region" description="Helical" evidence="8">
    <location>
        <begin position="328"/>
        <end position="357"/>
    </location>
</feature>
<evidence type="ECO:0000259" key="9">
    <source>
        <dbReference type="Pfam" id="PF06808"/>
    </source>
</evidence>
<protein>
    <submittedName>
        <fullName evidence="10">Tripartite ATP-independent transporter DctM subunit</fullName>
    </submittedName>
</protein>
<feature type="transmembrane region" description="Helical" evidence="8">
    <location>
        <begin position="56"/>
        <end position="75"/>
    </location>
</feature>
<feature type="transmembrane region" description="Helical" evidence="8">
    <location>
        <begin position="176"/>
        <end position="196"/>
    </location>
</feature>
<feature type="transmembrane region" description="Helical" evidence="8">
    <location>
        <begin position="7"/>
        <end position="36"/>
    </location>
</feature>
<keyword evidence="3 7" id="KW-0997">Cell inner membrane</keyword>
<keyword evidence="2" id="KW-1003">Cell membrane</keyword>
<evidence type="ECO:0000256" key="3">
    <source>
        <dbReference type="ARBA" id="ARBA00022519"/>
    </source>
</evidence>
<feature type="transmembrane region" description="Helical" evidence="8">
    <location>
        <begin position="87"/>
        <end position="109"/>
    </location>
</feature>
<evidence type="ECO:0000313" key="10">
    <source>
        <dbReference type="EMBL" id="MDQ0304596.1"/>
    </source>
</evidence>
<feature type="domain" description="TRAP C4-dicarboxylate transport system permease DctM subunit" evidence="9">
    <location>
        <begin position="14"/>
        <end position="433"/>
    </location>
</feature>
<evidence type="ECO:0000256" key="2">
    <source>
        <dbReference type="ARBA" id="ARBA00022475"/>
    </source>
</evidence>
<comment type="subcellular location">
    <subcellularLocation>
        <location evidence="1 7">Cell inner membrane</location>
        <topology evidence="1 7">Multi-pass membrane protein</topology>
    </subcellularLocation>
</comment>
<comment type="function">
    <text evidence="7">Part of the tripartite ATP-independent periplasmic (TRAP) transport system.</text>
</comment>
<keyword evidence="6 8" id="KW-0472">Membrane</keyword>
<dbReference type="EMBL" id="JAUSUI010000008">
    <property type="protein sequence ID" value="MDQ0304596.1"/>
    <property type="molecule type" value="Genomic_DNA"/>
</dbReference>
<name>A0ABU0BFK0_9HYPH</name>
<dbReference type="Proteomes" id="UP001224682">
    <property type="component" value="Unassembled WGS sequence"/>
</dbReference>
<keyword evidence="7" id="KW-0813">Transport</keyword>
<accession>A0ABU0BFK0</accession>
<keyword evidence="5 8" id="KW-1133">Transmembrane helix</keyword>
<feature type="transmembrane region" description="Helical" evidence="8">
    <location>
        <begin position="139"/>
        <end position="164"/>
    </location>
</feature>
<organism evidence="10 11">
    <name type="scientific">Ancylobacter polymorphus</name>
    <dbReference type="NCBI Taxonomy" id="223390"/>
    <lineage>
        <taxon>Bacteria</taxon>
        <taxon>Pseudomonadati</taxon>
        <taxon>Pseudomonadota</taxon>
        <taxon>Alphaproteobacteria</taxon>
        <taxon>Hyphomicrobiales</taxon>
        <taxon>Xanthobacteraceae</taxon>
        <taxon>Ancylobacter</taxon>
    </lineage>
</organism>
<dbReference type="PANTHER" id="PTHR33362:SF5">
    <property type="entry name" value="C4-DICARBOXYLATE TRAP TRANSPORTER LARGE PERMEASE PROTEIN DCTM"/>
    <property type="match status" value="1"/>
</dbReference>
<evidence type="ECO:0000256" key="8">
    <source>
        <dbReference type="SAM" id="Phobius"/>
    </source>
</evidence>
<feature type="transmembrane region" description="Helical" evidence="8">
    <location>
        <begin position="369"/>
        <end position="393"/>
    </location>
</feature>
<feature type="transmembrane region" description="Helical" evidence="8">
    <location>
        <begin position="413"/>
        <end position="437"/>
    </location>
</feature>
<gene>
    <name evidence="10" type="ORF">J2S75_003641</name>
</gene>
<reference evidence="10 11" key="1">
    <citation type="submission" date="2023-07" db="EMBL/GenBank/DDBJ databases">
        <title>Genomic Encyclopedia of Type Strains, Phase IV (KMG-IV): sequencing the most valuable type-strain genomes for metagenomic binning, comparative biology and taxonomic classification.</title>
        <authorList>
            <person name="Goeker M."/>
        </authorList>
    </citation>
    <scope>NUCLEOTIDE SEQUENCE [LARGE SCALE GENOMIC DNA]</scope>
    <source>
        <strain evidence="10 11">DSM 2457</strain>
    </source>
</reference>
<evidence type="ECO:0000256" key="6">
    <source>
        <dbReference type="ARBA" id="ARBA00023136"/>
    </source>
</evidence>
<keyword evidence="4 8" id="KW-0812">Transmembrane</keyword>
<comment type="caution">
    <text evidence="10">The sequence shown here is derived from an EMBL/GenBank/DDBJ whole genome shotgun (WGS) entry which is preliminary data.</text>
</comment>